<organism evidence="1 2">
    <name type="scientific">Bifidobacterium adolescentis</name>
    <dbReference type="NCBI Taxonomy" id="1680"/>
    <lineage>
        <taxon>Bacteria</taxon>
        <taxon>Bacillati</taxon>
        <taxon>Actinomycetota</taxon>
        <taxon>Actinomycetes</taxon>
        <taxon>Bifidobacteriales</taxon>
        <taxon>Bifidobacteriaceae</taxon>
        <taxon>Bifidobacterium</taxon>
    </lineage>
</organism>
<reference evidence="1 2" key="1">
    <citation type="journal article" date="2019" name="Nat. Med.">
        <title>A library of human gut bacterial isolates paired with longitudinal multiomics data enables mechanistic microbiome research.</title>
        <authorList>
            <person name="Poyet M."/>
            <person name="Groussin M."/>
            <person name="Gibbons S.M."/>
            <person name="Avila-Pacheco J."/>
            <person name="Jiang X."/>
            <person name="Kearney S.M."/>
            <person name="Perrotta A.R."/>
            <person name="Berdy B."/>
            <person name="Zhao S."/>
            <person name="Lieberman T.D."/>
            <person name="Swanson P.K."/>
            <person name="Smith M."/>
            <person name="Roesemann S."/>
            <person name="Alexander J.E."/>
            <person name="Rich S.A."/>
            <person name="Livny J."/>
            <person name="Vlamakis H."/>
            <person name="Clish C."/>
            <person name="Bullock K."/>
            <person name="Deik A."/>
            <person name="Scott J."/>
            <person name="Pierce K.A."/>
            <person name="Xavier R.J."/>
            <person name="Alm E.J."/>
        </authorList>
    </citation>
    <scope>NUCLEOTIDE SEQUENCE [LARGE SCALE GENOMIC DNA]</scope>
    <source>
        <strain evidence="1 2">BIOML-A190</strain>
    </source>
</reference>
<evidence type="ECO:0000313" key="1">
    <source>
        <dbReference type="EMBL" id="KAB5744692.1"/>
    </source>
</evidence>
<dbReference type="Proteomes" id="UP000437631">
    <property type="component" value="Unassembled WGS sequence"/>
</dbReference>
<accession>A0A7J5MXB4</accession>
<comment type="caution">
    <text evidence="1">The sequence shown here is derived from an EMBL/GenBank/DDBJ whole genome shotgun (WGS) entry which is preliminary data.</text>
</comment>
<gene>
    <name evidence="1" type="ORF">GA752_07895</name>
</gene>
<dbReference type="AlphaFoldDB" id="A0A7J5MXB4"/>
<evidence type="ECO:0000313" key="2">
    <source>
        <dbReference type="Proteomes" id="UP000437631"/>
    </source>
</evidence>
<dbReference type="EMBL" id="WDLT01000009">
    <property type="protein sequence ID" value="KAB5744692.1"/>
    <property type="molecule type" value="Genomic_DNA"/>
</dbReference>
<proteinExistence type="predicted"/>
<name>A0A7J5MXB4_BIFAD</name>
<sequence length="122" mass="14200">MLRIERLEQELSRAECGIEFNEDKSSLEGSMPNHGWIRVTLEDGIIHISVWNECVLIYGDNPPKPNWTCRHMADVDARDIVDDVLNRCVMCGRPRHVFHYAGDCECAPLDYDPDDEYYRIED</sequence>
<protein>
    <submittedName>
        <fullName evidence="1">Uncharacterized protein</fullName>
    </submittedName>
</protein>